<reference evidence="2 3" key="1">
    <citation type="submission" date="2024-02" db="EMBL/GenBank/DDBJ databases">
        <authorList>
            <person name="Chen Y."/>
            <person name="Shah S."/>
            <person name="Dougan E. K."/>
            <person name="Thang M."/>
            <person name="Chan C."/>
        </authorList>
    </citation>
    <scope>NUCLEOTIDE SEQUENCE [LARGE SCALE GENOMIC DNA]</scope>
</reference>
<dbReference type="InterPro" id="IPR008979">
    <property type="entry name" value="Galactose-bd-like_sf"/>
</dbReference>
<evidence type="ECO:0000313" key="3">
    <source>
        <dbReference type="Proteomes" id="UP001642484"/>
    </source>
</evidence>
<evidence type="ECO:0000259" key="1">
    <source>
        <dbReference type="Pfam" id="PF00754"/>
    </source>
</evidence>
<accession>A0ABP0HNL9</accession>
<proteinExistence type="predicted"/>
<feature type="domain" description="F5/8 type C" evidence="1">
    <location>
        <begin position="266"/>
        <end position="379"/>
    </location>
</feature>
<dbReference type="SUPFAM" id="SSF49899">
    <property type="entry name" value="Concanavalin A-like lectins/glucanases"/>
    <property type="match status" value="1"/>
</dbReference>
<dbReference type="InterPro" id="IPR000421">
    <property type="entry name" value="FA58C"/>
</dbReference>
<dbReference type="Pfam" id="PF00754">
    <property type="entry name" value="F5_F8_type_C"/>
    <property type="match status" value="1"/>
</dbReference>
<protein>
    <recommendedName>
        <fullName evidence="1">F5/8 type C domain-containing protein</fullName>
    </recommendedName>
</protein>
<dbReference type="Gene3D" id="2.60.120.260">
    <property type="entry name" value="Galactose-binding domain-like"/>
    <property type="match status" value="1"/>
</dbReference>
<dbReference type="Proteomes" id="UP001642484">
    <property type="component" value="Unassembled WGS sequence"/>
</dbReference>
<name>A0ABP0HNL9_9DINO</name>
<comment type="caution">
    <text evidence="2">The sequence shown here is derived from an EMBL/GenBank/DDBJ whole genome shotgun (WGS) entry which is preliminary data.</text>
</comment>
<dbReference type="SUPFAM" id="SSF49785">
    <property type="entry name" value="Galactose-binding domain-like"/>
    <property type="match status" value="1"/>
</dbReference>
<organism evidence="2 3">
    <name type="scientific">Durusdinium trenchii</name>
    <dbReference type="NCBI Taxonomy" id="1381693"/>
    <lineage>
        <taxon>Eukaryota</taxon>
        <taxon>Sar</taxon>
        <taxon>Alveolata</taxon>
        <taxon>Dinophyceae</taxon>
        <taxon>Suessiales</taxon>
        <taxon>Symbiodiniaceae</taxon>
        <taxon>Durusdinium</taxon>
    </lineage>
</organism>
<evidence type="ECO:0000313" key="2">
    <source>
        <dbReference type="EMBL" id="CAK8990754.1"/>
    </source>
</evidence>
<dbReference type="InterPro" id="IPR013320">
    <property type="entry name" value="ConA-like_dom_sf"/>
</dbReference>
<keyword evidence="3" id="KW-1185">Reference proteome</keyword>
<dbReference type="EMBL" id="CAXAMN010000781">
    <property type="protein sequence ID" value="CAK8990754.1"/>
    <property type="molecule type" value="Genomic_DNA"/>
</dbReference>
<gene>
    <name evidence="2" type="ORF">CCMP2556_LOCUS2181</name>
</gene>
<sequence>MRAFVASMKPIFRPTCEHLWVASLHGLIYWGSRSAQDENLQLVPMKLPGAMFSFLATLMVSSALRMELRTESNHTVEPPIKIFNLKETIDASAWSASFQKSFRIVAKVKFNNMNQNYPTLFEGKGDSGMAFVSHGLGGAYGSQKGLSCFYLQTTTNLGPHGRGIDYSGGWLPSKIRMDDAKWHTLELIKGLSGTAIIVDGQRIEGTIKDSASQRSKFVMKPVSTIELGGRSFDGEIGDVQIFTGGKQVYGDLDTGAHNLAKSLIPTGSSESNKWGPFEQATDGLYMQVWHAGDGDYPSSLTLNLGTSSKIESMKLSTPGHVNYGWKTMEIFRSVDGIAWEEVRTETSLQCKKDRVTEHAGWPEKTKFVKIVMKDRCGGGHFAINDWEIYGTPIGKPAACKGTAIPEKDNDRFPCDTIRDEKKCLESYMKYRSGEYYQCGVRKAGVGIFNCLVVDECIA</sequence>